<dbReference type="EMBL" id="BAAAEJ010000011">
    <property type="protein sequence ID" value="GAA0399688.1"/>
    <property type="molecule type" value="Genomic_DNA"/>
</dbReference>
<dbReference type="CDD" id="cd04666">
    <property type="entry name" value="NUDIX_DIPP2_like_Nudt4"/>
    <property type="match status" value="1"/>
</dbReference>
<dbReference type="SUPFAM" id="SSF55811">
    <property type="entry name" value="Nudix"/>
    <property type="match status" value="1"/>
</dbReference>
<name>A0ABP3IEW9_9CAUL</name>
<keyword evidence="3" id="KW-0378">Hydrolase</keyword>
<dbReference type="PANTHER" id="PTHR12629:SF0">
    <property type="entry name" value="DIPHOSPHOINOSITOL-POLYPHOSPHATE DIPHOSPHATASE"/>
    <property type="match status" value="1"/>
</dbReference>
<evidence type="ECO:0000256" key="4">
    <source>
        <dbReference type="ARBA" id="ARBA00022842"/>
    </source>
</evidence>
<dbReference type="Proteomes" id="UP001500791">
    <property type="component" value="Unassembled WGS sequence"/>
</dbReference>
<keyword evidence="2" id="KW-0479">Metal-binding</keyword>
<dbReference type="InterPro" id="IPR000086">
    <property type="entry name" value="NUDIX_hydrolase_dom"/>
</dbReference>
<evidence type="ECO:0000256" key="2">
    <source>
        <dbReference type="ARBA" id="ARBA00022723"/>
    </source>
</evidence>
<dbReference type="RefSeq" id="WP_167179389.1">
    <property type="nucleotide sequence ID" value="NZ_BAAAEJ010000011.1"/>
</dbReference>
<feature type="domain" description="Nudix hydrolase" evidence="5">
    <location>
        <begin position="10"/>
        <end position="140"/>
    </location>
</feature>
<evidence type="ECO:0000259" key="5">
    <source>
        <dbReference type="PROSITE" id="PS51462"/>
    </source>
</evidence>
<accession>A0ABP3IEW9</accession>
<keyword evidence="7" id="KW-1185">Reference proteome</keyword>
<dbReference type="PANTHER" id="PTHR12629">
    <property type="entry name" value="DIPHOSPHOINOSITOL POLYPHOSPHATE PHOSPHOHYDROLASE"/>
    <property type="match status" value="1"/>
</dbReference>
<keyword evidence="4" id="KW-0460">Magnesium</keyword>
<comment type="cofactor">
    <cofactor evidence="1">
        <name>Mg(2+)</name>
        <dbReference type="ChEBI" id="CHEBI:18420"/>
    </cofactor>
</comment>
<proteinExistence type="predicted"/>
<dbReference type="PROSITE" id="PS51462">
    <property type="entry name" value="NUDIX"/>
    <property type="match status" value="1"/>
</dbReference>
<evidence type="ECO:0000313" key="7">
    <source>
        <dbReference type="Proteomes" id="UP001500791"/>
    </source>
</evidence>
<evidence type="ECO:0000256" key="3">
    <source>
        <dbReference type="ARBA" id="ARBA00022801"/>
    </source>
</evidence>
<reference evidence="7" key="1">
    <citation type="journal article" date="2019" name="Int. J. Syst. Evol. Microbiol.">
        <title>The Global Catalogue of Microorganisms (GCM) 10K type strain sequencing project: providing services to taxonomists for standard genome sequencing and annotation.</title>
        <authorList>
            <consortium name="The Broad Institute Genomics Platform"/>
            <consortium name="The Broad Institute Genome Sequencing Center for Infectious Disease"/>
            <person name="Wu L."/>
            <person name="Ma J."/>
        </authorList>
    </citation>
    <scope>NUCLEOTIDE SEQUENCE [LARGE SCALE GENOMIC DNA]</scope>
    <source>
        <strain evidence="7">JCM 13476</strain>
    </source>
</reference>
<evidence type="ECO:0000256" key="1">
    <source>
        <dbReference type="ARBA" id="ARBA00001946"/>
    </source>
</evidence>
<protein>
    <recommendedName>
        <fullName evidence="5">Nudix hydrolase domain-containing protein</fullName>
    </recommendedName>
</protein>
<dbReference type="Pfam" id="PF00293">
    <property type="entry name" value="NUDIX"/>
    <property type="match status" value="1"/>
</dbReference>
<dbReference type="Gene3D" id="3.90.79.10">
    <property type="entry name" value="Nucleoside Triphosphate Pyrophosphohydrolase"/>
    <property type="match status" value="1"/>
</dbReference>
<sequence>MNKTHADISLRQIAALPWRLRGGQVEVLLVTSRETKRWVIAKGNLMADLSDHLAAAQEAYEEAGVQGDISPNAMGSYIYDKRFKDGRSVPCVVDVYPLEVLIQLGSWPELHQRTRQWMSAEEAASSVDEPDLAALIRTFADTGTRI</sequence>
<gene>
    <name evidence="6" type="ORF">GCM10009093_27730</name>
</gene>
<dbReference type="InterPro" id="IPR015797">
    <property type="entry name" value="NUDIX_hydrolase-like_dom_sf"/>
</dbReference>
<dbReference type="InterPro" id="IPR047198">
    <property type="entry name" value="DDP-like_NUDIX"/>
</dbReference>
<evidence type="ECO:0000313" key="6">
    <source>
        <dbReference type="EMBL" id="GAA0399688.1"/>
    </source>
</evidence>
<organism evidence="6 7">
    <name type="scientific">Brevundimonas terrae</name>
    <dbReference type="NCBI Taxonomy" id="363631"/>
    <lineage>
        <taxon>Bacteria</taxon>
        <taxon>Pseudomonadati</taxon>
        <taxon>Pseudomonadota</taxon>
        <taxon>Alphaproteobacteria</taxon>
        <taxon>Caulobacterales</taxon>
        <taxon>Caulobacteraceae</taxon>
        <taxon>Brevundimonas</taxon>
    </lineage>
</organism>
<comment type="caution">
    <text evidence="6">The sequence shown here is derived from an EMBL/GenBank/DDBJ whole genome shotgun (WGS) entry which is preliminary data.</text>
</comment>